<dbReference type="PROSITE" id="PS51085">
    <property type="entry name" value="2FE2S_FER_2"/>
    <property type="match status" value="1"/>
</dbReference>
<evidence type="ECO:0000259" key="7">
    <source>
        <dbReference type="PROSITE" id="PS51085"/>
    </source>
</evidence>
<comment type="cofactor">
    <cofactor evidence="6">
        <name>[2Fe-2S] cluster</name>
        <dbReference type="ChEBI" id="CHEBI:190135"/>
    </cofactor>
</comment>
<protein>
    <submittedName>
        <fullName evidence="8">2Fe-2S iron-sulfur cluster binding domain-containing protein</fullName>
    </submittedName>
</protein>
<comment type="similarity">
    <text evidence="1">Belongs to the adrenodoxin/putidaredoxin family.</text>
</comment>
<dbReference type="PANTHER" id="PTHR23426:SF65">
    <property type="entry name" value="FERREDOXIN-2, MITOCHONDRIAL"/>
    <property type="match status" value="1"/>
</dbReference>
<dbReference type="Gene3D" id="3.10.20.30">
    <property type="match status" value="1"/>
</dbReference>
<accession>A0ABX1GAY2</accession>
<evidence type="ECO:0000256" key="3">
    <source>
        <dbReference type="ARBA" id="ARBA00022723"/>
    </source>
</evidence>
<keyword evidence="9" id="KW-1185">Reference proteome</keyword>
<dbReference type="SUPFAM" id="SSF54292">
    <property type="entry name" value="2Fe-2S ferredoxin-like"/>
    <property type="match status" value="1"/>
</dbReference>
<keyword evidence="5" id="KW-0411">Iron-sulfur</keyword>
<dbReference type="PROSITE" id="PS00814">
    <property type="entry name" value="ADX"/>
    <property type="match status" value="1"/>
</dbReference>
<evidence type="ECO:0000256" key="5">
    <source>
        <dbReference type="ARBA" id="ARBA00023014"/>
    </source>
</evidence>
<evidence type="ECO:0000256" key="4">
    <source>
        <dbReference type="ARBA" id="ARBA00023004"/>
    </source>
</evidence>
<evidence type="ECO:0000313" key="8">
    <source>
        <dbReference type="EMBL" id="NKI16333.1"/>
    </source>
</evidence>
<name>A0ABX1GAY2_9GAMM</name>
<evidence type="ECO:0000313" key="9">
    <source>
        <dbReference type="Proteomes" id="UP000765845"/>
    </source>
</evidence>
<keyword evidence="4" id="KW-0408">Iron</keyword>
<evidence type="ECO:0000256" key="2">
    <source>
        <dbReference type="ARBA" id="ARBA00022714"/>
    </source>
</evidence>
<dbReference type="InterPro" id="IPR018298">
    <property type="entry name" value="Adrenodoxin_Fe-S_BS"/>
</dbReference>
<dbReference type="InterPro" id="IPR012675">
    <property type="entry name" value="Beta-grasp_dom_sf"/>
</dbReference>
<evidence type="ECO:0000256" key="1">
    <source>
        <dbReference type="ARBA" id="ARBA00010914"/>
    </source>
</evidence>
<feature type="domain" description="2Fe-2S ferredoxin-type" evidence="7">
    <location>
        <begin position="2"/>
        <end position="105"/>
    </location>
</feature>
<sequence>MTKLVFVKPDGTEMTVEATNGSTVMQTALDNGIEEIVADCGGSCSCATCHCYIDDAWQSKLNPPDEIETDMLDCVLDRKPGSRLSCQIEVSDDLDGLHIALPSAQF</sequence>
<dbReference type="InterPro" id="IPR001041">
    <property type="entry name" value="2Fe-2S_ferredoxin-type"/>
</dbReference>
<keyword evidence="3" id="KW-0479">Metal-binding</keyword>
<organism evidence="8 9">
    <name type="scientific">Spongiibacter thalassae</name>
    <dbReference type="NCBI Taxonomy" id="2721624"/>
    <lineage>
        <taxon>Bacteria</taxon>
        <taxon>Pseudomonadati</taxon>
        <taxon>Pseudomonadota</taxon>
        <taxon>Gammaproteobacteria</taxon>
        <taxon>Cellvibrionales</taxon>
        <taxon>Spongiibacteraceae</taxon>
        <taxon>Spongiibacter</taxon>
    </lineage>
</organism>
<dbReference type="PRINTS" id="PR00355">
    <property type="entry name" value="ADRENODOXIN"/>
</dbReference>
<dbReference type="InterPro" id="IPR036010">
    <property type="entry name" value="2Fe-2S_ferredoxin-like_sf"/>
</dbReference>
<reference evidence="8 9" key="1">
    <citation type="submission" date="2020-04" db="EMBL/GenBank/DDBJ databases">
        <authorList>
            <person name="Yoon J."/>
        </authorList>
    </citation>
    <scope>NUCLEOTIDE SEQUENCE [LARGE SCALE GENOMIC DNA]</scope>
    <source>
        <strain evidence="8 9">KMU-166</strain>
    </source>
</reference>
<keyword evidence="2" id="KW-0001">2Fe-2S</keyword>
<dbReference type="Proteomes" id="UP000765845">
    <property type="component" value="Unassembled WGS sequence"/>
</dbReference>
<proteinExistence type="inferred from homology"/>
<evidence type="ECO:0000256" key="6">
    <source>
        <dbReference type="ARBA" id="ARBA00034078"/>
    </source>
</evidence>
<dbReference type="RefSeq" id="WP_168448857.1">
    <property type="nucleotide sequence ID" value="NZ_JAAWWK010000001.1"/>
</dbReference>
<dbReference type="Pfam" id="PF00111">
    <property type="entry name" value="Fer2"/>
    <property type="match status" value="1"/>
</dbReference>
<comment type="caution">
    <text evidence="8">The sequence shown here is derived from an EMBL/GenBank/DDBJ whole genome shotgun (WGS) entry which is preliminary data.</text>
</comment>
<dbReference type="InterPro" id="IPR001055">
    <property type="entry name" value="Adrenodoxin-like"/>
</dbReference>
<dbReference type="PANTHER" id="PTHR23426">
    <property type="entry name" value="FERREDOXIN/ADRENODOXIN"/>
    <property type="match status" value="1"/>
</dbReference>
<gene>
    <name evidence="8" type="ORF">HCU74_02755</name>
</gene>
<dbReference type="EMBL" id="JAAWWK010000001">
    <property type="protein sequence ID" value="NKI16333.1"/>
    <property type="molecule type" value="Genomic_DNA"/>
</dbReference>
<dbReference type="CDD" id="cd00207">
    <property type="entry name" value="fer2"/>
    <property type="match status" value="1"/>
</dbReference>